<dbReference type="Gene3D" id="3.40.50.150">
    <property type="entry name" value="Vaccinia Virus protein VP39"/>
    <property type="match status" value="1"/>
</dbReference>
<dbReference type="InterPro" id="IPR012967">
    <property type="entry name" value="COMT_dimerisation"/>
</dbReference>
<evidence type="ECO:0000313" key="7">
    <source>
        <dbReference type="Proteomes" id="UP000799538"/>
    </source>
</evidence>
<dbReference type="PROSITE" id="PS51683">
    <property type="entry name" value="SAM_OMT_II"/>
    <property type="match status" value="1"/>
</dbReference>
<evidence type="ECO:0000259" key="5">
    <source>
        <dbReference type="Pfam" id="PF08100"/>
    </source>
</evidence>
<dbReference type="EMBL" id="ML992519">
    <property type="protein sequence ID" value="KAF2219170.1"/>
    <property type="molecule type" value="Genomic_DNA"/>
</dbReference>
<dbReference type="InterPro" id="IPR036388">
    <property type="entry name" value="WH-like_DNA-bd_sf"/>
</dbReference>
<dbReference type="Pfam" id="PF00891">
    <property type="entry name" value="Methyltransf_2"/>
    <property type="match status" value="1"/>
</dbReference>
<evidence type="ECO:0000256" key="2">
    <source>
        <dbReference type="ARBA" id="ARBA00022679"/>
    </source>
</evidence>
<dbReference type="AlphaFoldDB" id="A0A6A6G148"/>
<dbReference type="GO" id="GO:0046983">
    <property type="term" value="F:protein dimerization activity"/>
    <property type="evidence" value="ECO:0007669"/>
    <property type="project" value="InterPro"/>
</dbReference>
<dbReference type="OrthoDB" id="1606438at2759"/>
<dbReference type="Pfam" id="PF08100">
    <property type="entry name" value="Dimerisation"/>
    <property type="match status" value="1"/>
</dbReference>
<dbReference type="Proteomes" id="UP000799538">
    <property type="component" value="Unassembled WGS sequence"/>
</dbReference>
<dbReference type="PANTHER" id="PTHR43712">
    <property type="entry name" value="PUTATIVE (AFU_ORTHOLOGUE AFUA_4G14580)-RELATED"/>
    <property type="match status" value="1"/>
</dbReference>
<evidence type="ECO:0000256" key="1">
    <source>
        <dbReference type="ARBA" id="ARBA00022603"/>
    </source>
</evidence>
<keyword evidence="3" id="KW-0949">S-adenosyl-L-methionine</keyword>
<dbReference type="InterPro" id="IPR029063">
    <property type="entry name" value="SAM-dependent_MTases_sf"/>
</dbReference>
<keyword evidence="2 6" id="KW-0808">Transferase</keyword>
<organism evidence="6 7">
    <name type="scientific">Elsinoe ampelina</name>
    <dbReference type="NCBI Taxonomy" id="302913"/>
    <lineage>
        <taxon>Eukaryota</taxon>
        <taxon>Fungi</taxon>
        <taxon>Dikarya</taxon>
        <taxon>Ascomycota</taxon>
        <taxon>Pezizomycotina</taxon>
        <taxon>Dothideomycetes</taxon>
        <taxon>Dothideomycetidae</taxon>
        <taxon>Myriangiales</taxon>
        <taxon>Elsinoaceae</taxon>
        <taxon>Elsinoe</taxon>
    </lineage>
</organism>
<evidence type="ECO:0000259" key="4">
    <source>
        <dbReference type="Pfam" id="PF00891"/>
    </source>
</evidence>
<dbReference type="GO" id="GO:0032259">
    <property type="term" value="P:methylation"/>
    <property type="evidence" value="ECO:0007669"/>
    <property type="project" value="UniProtKB-KW"/>
</dbReference>
<gene>
    <name evidence="6" type="ORF">BDZ85DRAFT_285636</name>
</gene>
<dbReference type="InterPro" id="IPR016461">
    <property type="entry name" value="COMT-like"/>
</dbReference>
<evidence type="ECO:0000313" key="6">
    <source>
        <dbReference type="EMBL" id="KAF2219170.1"/>
    </source>
</evidence>
<reference evidence="7" key="1">
    <citation type="journal article" date="2020" name="Stud. Mycol.">
        <title>101 Dothideomycetes genomes: A test case for predicting lifestyles and emergence of pathogens.</title>
        <authorList>
            <person name="Haridas S."/>
            <person name="Albert R."/>
            <person name="Binder M."/>
            <person name="Bloem J."/>
            <person name="LaButti K."/>
            <person name="Salamov A."/>
            <person name="Andreopoulos B."/>
            <person name="Baker S."/>
            <person name="Barry K."/>
            <person name="Bills G."/>
            <person name="Bluhm B."/>
            <person name="Cannon C."/>
            <person name="Castanera R."/>
            <person name="Culley D."/>
            <person name="Daum C."/>
            <person name="Ezra D."/>
            <person name="Gonzalez J."/>
            <person name="Henrissat B."/>
            <person name="Kuo A."/>
            <person name="Liang C."/>
            <person name="Lipzen A."/>
            <person name="Lutzoni F."/>
            <person name="Magnuson J."/>
            <person name="Mondo S."/>
            <person name="Nolan M."/>
            <person name="Ohm R."/>
            <person name="Pangilinan J."/>
            <person name="Park H.-J."/>
            <person name="Ramirez L."/>
            <person name="Alfaro M."/>
            <person name="Sun H."/>
            <person name="Tritt A."/>
            <person name="Yoshinaga Y."/>
            <person name="Zwiers L.-H."/>
            <person name="Turgeon B."/>
            <person name="Goodwin S."/>
            <person name="Spatafora J."/>
            <person name="Crous P."/>
            <person name="Grigoriev I."/>
        </authorList>
    </citation>
    <scope>NUCLEOTIDE SEQUENCE [LARGE SCALE GENOMIC DNA]</scope>
    <source>
        <strain evidence="7">CECT 20119</strain>
    </source>
</reference>
<evidence type="ECO:0000256" key="3">
    <source>
        <dbReference type="ARBA" id="ARBA00022691"/>
    </source>
</evidence>
<feature type="domain" description="O-methyltransferase C-terminal" evidence="4">
    <location>
        <begin position="245"/>
        <end position="399"/>
    </location>
</feature>
<keyword evidence="1 6" id="KW-0489">Methyltransferase</keyword>
<dbReference type="SUPFAM" id="SSF53335">
    <property type="entry name" value="S-adenosyl-L-methionine-dependent methyltransferases"/>
    <property type="match status" value="1"/>
</dbReference>
<accession>A0A6A6G148</accession>
<dbReference type="PANTHER" id="PTHR43712:SF2">
    <property type="entry name" value="O-METHYLTRANSFERASE CICE"/>
    <property type="match status" value="1"/>
</dbReference>
<dbReference type="SUPFAM" id="SSF46785">
    <property type="entry name" value="Winged helix' DNA-binding domain"/>
    <property type="match status" value="1"/>
</dbReference>
<dbReference type="Gene3D" id="1.10.10.10">
    <property type="entry name" value="Winged helix-like DNA-binding domain superfamily/Winged helix DNA-binding domain"/>
    <property type="match status" value="1"/>
</dbReference>
<feature type="domain" description="O-methyltransferase dimerisation" evidence="5">
    <location>
        <begin position="80"/>
        <end position="157"/>
    </location>
</feature>
<keyword evidence="7" id="KW-1185">Reference proteome</keyword>
<protein>
    <submittedName>
        <fullName evidence="6">O-methyltransferase glim</fullName>
    </submittedName>
</protein>
<proteinExistence type="predicted"/>
<sequence length="419" mass="47080">MANDAATLARLSAHLETLKRDAENVRDSLQSIDTSQTVYRALHDPDRLPNKDFESLCSSVVNSLEQVSQALVPSVSLLTDVFFGYLQTKALWTLVKNNVPDHLCIDSGLSLPDLASRSSIQPDRLSQLMDMMINQGVFTFDEVAQVYRNNRASELLQKDHWTQWHLWSDLYGTDFYDVCRAMPEAVSVGERRSAAQIAWGTEKGLFDYMAEVGLLDKFHRTLGAGAVAQSMALAVDYPFDDIANESFIDIGGGSGDFLAAILRKQPNMTAGMLDLPSVIERAEAEFLKPNSAYADIRDRLTAGFHAGDFFQQVPASKVYTMKWCLHDWSDEDVIRIFTTIRRDIVASPLSRLLVFESVKEPGRSSRLPRYGDLIMMITVNGQERSARSWRDLAEKSGWRVDAIHPIRRAWPCAIDLRPV</sequence>
<name>A0A6A6G148_9PEZI</name>
<dbReference type="InterPro" id="IPR001077">
    <property type="entry name" value="COMT_C"/>
</dbReference>
<dbReference type="InterPro" id="IPR036390">
    <property type="entry name" value="WH_DNA-bd_sf"/>
</dbReference>
<dbReference type="GO" id="GO:0008171">
    <property type="term" value="F:O-methyltransferase activity"/>
    <property type="evidence" value="ECO:0007669"/>
    <property type="project" value="InterPro"/>
</dbReference>